<dbReference type="PROSITE" id="PS00631">
    <property type="entry name" value="CYTOSOL_AP"/>
    <property type="match status" value="1"/>
</dbReference>
<dbReference type="GO" id="GO:0006508">
    <property type="term" value="P:proteolysis"/>
    <property type="evidence" value="ECO:0007669"/>
    <property type="project" value="UniProtKB-KW"/>
</dbReference>
<dbReference type="InterPro" id="IPR041417">
    <property type="entry name" value="NPEPL1_N"/>
</dbReference>
<evidence type="ECO:0000256" key="5">
    <source>
        <dbReference type="SAM" id="MobiDB-lite"/>
    </source>
</evidence>
<dbReference type="Pfam" id="PF00883">
    <property type="entry name" value="Peptidase_M17"/>
    <property type="match status" value="1"/>
</dbReference>
<dbReference type="Pfam" id="PF18295">
    <property type="entry name" value="Pdase_M17_N2"/>
    <property type="match status" value="1"/>
</dbReference>
<dbReference type="SUPFAM" id="SSF53187">
    <property type="entry name" value="Zn-dependent exopeptidases"/>
    <property type="match status" value="1"/>
</dbReference>
<dbReference type="PANTHER" id="PTHR11963:SF4">
    <property type="entry name" value="AMINOPEPTIDASE NPEPL1-RELATED"/>
    <property type="match status" value="1"/>
</dbReference>
<dbReference type="Gene3D" id="3.40.50.10590">
    <property type="entry name" value="Zn-dependent exopeptidases"/>
    <property type="match status" value="1"/>
</dbReference>
<feature type="domain" description="Cytosol aminopeptidase" evidence="6">
    <location>
        <begin position="359"/>
        <end position="366"/>
    </location>
</feature>
<evidence type="ECO:0000256" key="2">
    <source>
        <dbReference type="ARBA" id="ARBA00022438"/>
    </source>
</evidence>
<comment type="caution">
    <text evidence="7">The sequence shown here is derived from an EMBL/GenBank/DDBJ whole genome shotgun (WGS) entry which is preliminary data.</text>
</comment>
<keyword evidence="3" id="KW-0645">Protease</keyword>
<dbReference type="Proteomes" id="UP000466442">
    <property type="component" value="Unassembled WGS sequence"/>
</dbReference>
<dbReference type="InterPro" id="IPR011356">
    <property type="entry name" value="Leucine_aapep/pepB"/>
</dbReference>
<comment type="similarity">
    <text evidence="1">Belongs to the peptidase M17 family.</text>
</comment>
<evidence type="ECO:0000259" key="6">
    <source>
        <dbReference type="PROSITE" id="PS00631"/>
    </source>
</evidence>
<proteinExistence type="inferred from homology"/>
<feature type="compositionally biased region" description="Acidic residues" evidence="5">
    <location>
        <begin position="1"/>
        <end position="10"/>
    </location>
</feature>
<protein>
    <recommendedName>
        <fullName evidence="6">Cytosol aminopeptidase domain-containing protein</fullName>
    </recommendedName>
</protein>
<keyword evidence="4" id="KW-0378">Hydrolase</keyword>
<dbReference type="GO" id="GO:0030145">
    <property type="term" value="F:manganese ion binding"/>
    <property type="evidence" value="ECO:0007669"/>
    <property type="project" value="InterPro"/>
</dbReference>
<dbReference type="InterPro" id="IPR000819">
    <property type="entry name" value="Peptidase_M17_C"/>
</dbReference>
<name>A0A8S9WJG3_APOLU</name>
<dbReference type="PRINTS" id="PR00481">
    <property type="entry name" value="LAMNOPPTDASE"/>
</dbReference>
<dbReference type="Gene3D" id="3.40.630.10">
    <property type="entry name" value="Zn peptidases"/>
    <property type="match status" value="1"/>
</dbReference>
<reference evidence="7" key="1">
    <citation type="journal article" date="2021" name="Mol. Ecol. Resour.">
        <title>Apolygus lucorum genome provides insights into omnivorousness and mesophyll feeding.</title>
        <authorList>
            <person name="Liu Y."/>
            <person name="Liu H."/>
            <person name="Wang H."/>
            <person name="Huang T."/>
            <person name="Liu B."/>
            <person name="Yang B."/>
            <person name="Yin L."/>
            <person name="Li B."/>
            <person name="Zhang Y."/>
            <person name="Zhang S."/>
            <person name="Jiang F."/>
            <person name="Zhang X."/>
            <person name="Ren Y."/>
            <person name="Wang B."/>
            <person name="Wang S."/>
            <person name="Lu Y."/>
            <person name="Wu K."/>
            <person name="Fan W."/>
            <person name="Wang G."/>
        </authorList>
    </citation>
    <scope>NUCLEOTIDE SEQUENCE</scope>
    <source>
        <strain evidence="7">12Hb</strain>
    </source>
</reference>
<dbReference type="GO" id="GO:0070006">
    <property type="term" value="F:metalloaminopeptidase activity"/>
    <property type="evidence" value="ECO:0007669"/>
    <property type="project" value="InterPro"/>
</dbReference>
<keyword evidence="2" id="KW-0031">Aminopeptidase</keyword>
<dbReference type="GO" id="GO:0005737">
    <property type="term" value="C:cytoplasm"/>
    <property type="evidence" value="ECO:0007669"/>
    <property type="project" value="InterPro"/>
</dbReference>
<evidence type="ECO:0000256" key="4">
    <source>
        <dbReference type="ARBA" id="ARBA00022801"/>
    </source>
</evidence>
<evidence type="ECO:0000256" key="1">
    <source>
        <dbReference type="ARBA" id="ARBA00009528"/>
    </source>
</evidence>
<evidence type="ECO:0000313" key="7">
    <source>
        <dbReference type="EMBL" id="KAF6197620.1"/>
    </source>
</evidence>
<dbReference type="PANTHER" id="PTHR11963">
    <property type="entry name" value="LEUCINE AMINOPEPTIDASE-RELATED"/>
    <property type="match status" value="1"/>
</dbReference>
<keyword evidence="8" id="KW-1185">Reference proteome</keyword>
<dbReference type="OrthoDB" id="412814at2759"/>
<feature type="region of interest" description="Disordered" evidence="5">
    <location>
        <begin position="1"/>
        <end position="45"/>
    </location>
</feature>
<dbReference type="CDD" id="cd00433">
    <property type="entry name" value="Peptidase_M17"/>
    <property type="match status" value="1"/>
</dbReference>
<dbReference type="AlphaFoldDB" id="A0A8S9WJG3"/>
<evidence type="ECO:0000313" key="8">
    <source>
        <dbReference type="Proteomes" id="UP000466442"/>
    </source>
</evidence>
<dbReference type="EMBL" id="WIXP02000017">
    <property type="protein sequence ID" value="KAF6197620.1"/>
    <property type="molecule type" value="Genomic_DNA"/>
</dbReference>
<organism evidence="7 8">
    <name type="scientific">Apolygus lucorum</name>
    <name type="common">Small green plant bug</name>
    <name type="synonym">Lygocoris lucorum</name>
    <dbReference type="NCBI Taxonomy" id="248454"/>
    <lineage>
        <taxon>Eukaryota</taxon>
        <taxon>Metazoa</taxon>
        <taxon>Ecdysozoa</taxon>
        <taxon>Arthropoda</taxon>
        <taxon>Hexapoda</taxon>
        <taxon>Insecta</taxon>
        <taxon>Pterygota</taxon>
        <taxon>Neoptera</taxon>
        <taxon>Paraneoptera</taxon>
        <taxon>Hemiptera</taxon>
        <taxon>Heteroptera</taxon>
        <taxon>Panheteroptera</taxon>
        <taxon>Cimicomorpha</taxon>
        <taxon>Miridae</taxon>
        <taxon>Mirini</taxon>
        <taxon>Apolygus</taxon>
    </lineage>
</organism>
<accession>A0A8S9WJG3</accession>
<evidence type="ECO:0000256" key="3">
    <source>
        <dbReference type="ARBA" id="ARBA00022670"/>
    </source>
</evidence>
<sequence>MDPDEEESDDLMSTTPHPPDMDNNHQAGTRVVFRKGSPSSDPTKEPVIIVGQLANLQKLPFKDVENKLAPYVSEETYKSALASLHPSTADCVSLHINLATLASLPNKCSRHNAPARPHALAQIIRSSSSGSNETIVVVCTFADVLASAVAIARSYPLYSKKTGGKHPAVTVSVEFRIDDASNEIDYEALNTIGAAVRKSARIVDTPCNEMNVTHFLKEIEAVSKEHNLMLTVIRGEELRDRGLNGIYSVGRAATVPPALAVLRYVPNEPSGPKVAWVGKGIVYDTGGLSLKTKTTMPGMKRDCGGAAAILGAMSVAAELGMTCELSAVFCLAENAVGPLSTRPDDIETLYSGRTVEINNTDAEGRLVLADGVVYANRDLNADIILDMATLTGAQGIATGKYHGAVLTNSGDWESTATAVSRLAGDLLFPIPYSPELHFPEFNSAVADMKNSVSDRSNAQSSCAGLFILAHLGFDFGGTWVHVDMASPVYSGERATGYGVALLSVLFGDKSRNKMLGKLREMALAGAHQ</sequence>
<gene>
    <name evidence="7" type="ORF">GE061_008586</name>
</gene>